<feature type="chain" id="PRO_5040429900" description="Secreted protein" evidence="2">
    <location>
        <begin position="20"/>
        <end position="74"/>
    </location>
</feature>
<feature type="signal peptide" evidence="2">
    <location>
        <begin position="1"/>
        <end position="19"/>
    </location>
</feature>
<dbReference type="EMBL" id="JAHFXS010000001">
    <property type="protein sequence ID" value="KAG9991575.1"/>
    <property type="molecule type" value="Genomic_DNA"/>
</dbReference>
<protein>
    <recommendedName>
        <fullName evidence="5">Secreted protein</fullName>
    </recommendedName>
</protein>
<feature type="transmembrane region" description="Helical" evidence="1">
    <location>
        <begin position="45"/>
        <end position="71"/>
    </location>
</feature>
<accession>A0A9P8G5I7</accession>
<reference evidence="3" key="2">
    <citation type="submission" date="2021-08" db="EMBL/GenBank/DDBJ databases">
        <authorList>
            <person name="Gostincar C."/>
            <person name="Sun X."/>
            <person name="Song Z."/>
            <person name="Gunde-Cimerman N."/>
        </authorList>
    </citation>
    <scope>NUCLEOTIDE SEQUENCE</scope>
    <source>
        <strain evidence="3">EXF-9298</strain>
    </source>
</reference>
<keyword evidence="1" id="KW-0472">Membrane</keyword>
<evidence type="ECO:0000313" key="3">
    <source>
        <dbReference type="EMBL" id="KAG9991575.1"/>
    </source>
</evidence>
<proteinExistence type="predicted"/>
<dbReference type="AlphaFoldDB" id="A0A9P8G5I7"/>
<evidence type="ECO:0000256" key="2">
    <source>
        <dbReference type="SAM" id="SignalP"/>
    </source>
</evidence>
<keyword evidence="2" id="KW-0732">Signal</keyword>
<reference evidence="3" key="1">
    <citation type="journal article" date="2021" name="J Fungi (Basel)">
        <title>Virulence traits and population genomics of the black yeast Aureobasidium melanogenum.</title>
        <authorList>
            <person name="Cernosa A."/>
            <person name="Sun X."/>
            <person name="Gostincar C."/>
            <person name="Fang C."/>
            <person name="Gunde-Cimerman N."/>
            <person name="Song Z."/>
        </authorList>
    </citation>
    <scope>NUCLEOTIDE SEQUENCE</scope>
    <source>
        <strain evidence="3">EXF-9298</strain>
    </source>
</reference>
<keyword evidence="1" id="KW-0812">Transmembrane</keyword>
<evidence type="ECO:0008006" key="5">
    <source>
        <dbReference type="Google" id="ProtNLM"/>
    </source>
</evidence>
<name>A0A9P8G5I7_AURME</name>
<gene>
    <name evidence="3" type="ORF">KCU98_g50</name>
</gene>
<sequence>MPKTPGFLWCSGFIALNRCVIIFAPAATAADASSYVASVCPMLKMILRFTTSGIIEVMFPTSGAAVNFLMLDKL</sequence>
<evidence type="ECO:0000313" key="4">
    <source>
        <dbReference type="Proteomes" id="UP000729357"/>
    </source>
</evidence>
<organism evidence="3 4">
    <name type="scientific">Aureobasidium melanogenum</name>
    <name type="common">Aureobasidium pullulans var. melanogenum</name>
    <dbReference type="NCBI Taxonomy" id="46634"/>
    <lineage>
        <taxon>Eukaryota</taxon>
        <taxon>Fungi</taxon>
        <taxon>Dikarya</taxon>
        <taxon>Ascomycota</taxon>
        <taxon>Pezizomycotina</taxon>
        <taxon>Dothideomycetes</taxon>
        <taxon>Dothideomycetidae</taxon>
        <taxon>Dothideales</taxon>
        <taxon>Saccotheciaceae</taxon>
        <taxon>Aureobasidium</taxon>
    </lineage>
</organism>
<keyword evidence="1" id="KW-1133">Transmembrane helix</keyword>
<feature type="non-terminal residue" evidence="3">
    <location>
        <position position="74"/>
    </location>
</feature>
<evidence type="ECO:0000256" key="1">
    <source>
        <dbReference type="SAM" id="Phobius"/>
    </source>
</evidence>
<comment type="caution">
    <text evidence="3">The sequence shown here is derived from an EMBL/GenBank/DDBJ whole genome shotgun (WGS) entry which is preliminary data.</text>
</comment>
<dbReference type="Proteomes" id="UP000729357">
    <property type="component" value="Unassembled WGS sequence"/>
</dbReference>
<keyword evidence="4" id="KW-1185">Reference proteome</keyword>